<accession>A0ABY2VTX7</accession>
<dbReference type="Proteomes" id="UP000307164">
    <property type="component" value="Unassembled WGS sequence"/>
</dbReference>
<comment type="caution">
    <text evidence="1">The sequence shown here is derived from an EMBL/GenBank/DDBJ whole genome shotgun (WGS) entry which is preliminary data.</text>
</comment>
<reference evidence="1 2" key="1">
    <citation type="submission" date="2018-01" db="EMBL/GenBank/DDBJ databases">
        <authorList>
            <person name="Paulsen S."/>
            <person name="Gram L.K."/>
        </authorList>
    </citation>
    <scope>NUCLEOTIDE SEQUENCE [LARGE SCALE GENOMIC DNA]</scope>
    <source>
        <strain evidence="1 2">S3895</strain>
    </source>
</reference>
<sequence length="52" mass="5959">GARTVVNHAHKKDDDLNLWVTAIKQRRGVNKAAVAMAHRLARLMWILLQKNE</sequence>
<name>A0ABY2VTX7_9GAMM</name>
<organism evidence="1 2">
    <name type="scientific">Pseudoalteromonas aurantia</name>
    <dbReference type="NCBI Taxonomy" id="43654"/>
    <lineage>
        <taxon>Bacteria</taxon>
        <taxon>Pseudomonadati</taxon>
        <taxon>Pseudomonadota</taxon>
        <taxon>Gammaproteobacteria</taxon>
        <taxon>Alteromonadales</taxon>
        <taxon>Pseudoalteromonadaceae</taxon>
        <taxon>Pseudoalteromonas</taxon>
    </lineage>
</organism>
<keyword evidence="2" id="KW-1185">Reference proteome</keyword>
<evidence type="ECO:0000313" key="2">
    <source>
        <dbReference type="Proteomes" id="UP000307164"/>
    </source>
</evidence>
<evidence type="ECO:0000313" key="1">
    <source>
        <dbReference type="EMBL" id="TMO71539.1"/>
    </source>
</evidence>
<protein>
    <submittedName>
        <fullName evidence="1">IS110 family transposase</fullName>
    </submittedName>
</protein>
<gene>
    <name evidence="1" type="ORF">CWC20_17340</name>
</gene>
<feature type="non-terminal residue" evidence="1">
    <location>
        <position position="1"/>
    </location>
</feature>
<reference evidence="2" key="2">
    <citation type="submission" date="2019-06" db="EMBL/GenBank/DDBJ databases">
        <title>Co-occurence of chitin degradation, pigmentation and bioactivity in marine Pseudoalteromonas.</title>
        <authorList>
            <person name="Sonnenschein E.C."/>
            <person name="Bech P.K."/>
        </authorList>
    </citation>
    <scope>NUCLEOTIDE SEQUENCE [LARGE SCALE GENOMIC DNA]</scope>
    <source>
        <strain evidence="2">S3895</strain>
    </source>
</reference>
<dbReference type="EMBL" id="PNBW01000102">
    <property type="protein sequence ID" value="TMO71539.1"/>
    <property type="molecule type" value="Genomic_DNA"/>
</dbReference>
<proteinExistence type="predicted"/>